<gene>
    <name evidence="1" type="ORF">DK847_08455</name>
</gene>
<name>A0A2W2CAX9_9HYPH</name>
<accession>A0A2W2CAX9</accession>
<evidence type="ECO:0000313" key="1">
    <source>
        <dbReference type="EMBL" id="PZF77343.1"/>
    </source>
</evidence>
<sequence length="237" mass="27067">MSIESANAAPPNFFVSIHIPKTGGTTLGQVLNQAFNYRVLMDYAPFDAYASCDPRIRAGRDFISSFFRGIHGHCNVRRHLDLFPDAQYISCVRHPVDRIISQYLHELNENSSEALFHKDIVEGRMSVVDFASITGVGGAMFRHLEGLEIEKYDLILITEALPVSLRLLQAKMRDLDLAKHFGSPIRLPVTNSHKQRKKIIEFDEKTRSEIYLRAPLDVEVYRRSVELFKEQARIHLG</sequence>
<organism evidence="1 2">
    <name type="scientific">Aestuariivirga litoralis</name>
    <dbReference type="NCBI Taxonomy" id="2650924"/>
    <lineage>
        <taxon>Bacteria</taxon>
        <taxon>Pseudomonadati</taxon>
        <taxon>Pseudomonadota</taxon>
        <taxon>Alphaproteobacteria</taxon>
        <taxon>Hyphomicrobiales</taxon>
        <taxon>Aestuariivirgaceae</taxon>
        <taxon>Aestuariivirga</taxon>
    </lineage>
</organism>
<proteinExistence type="predicted"/>
<evidence type="ECO:0000313" key="2">
    <source>
        <dbReference type="Proteomes" id="UP000248795"/>
    </source>
</evidence>
<dbReference type="Pfam" id="PF03567">
    <property type="entry name" value="Sulfotransfer_2"/>
    <property type="match status" value="1"/>
</dbReference>
<reference evidence="2" key="1">
    <citation type="submission" date="2018-06" db="EMBL/GenBank/DDBJ databases">
        <title>Aestuariibacter litoralis strain KCTC 52945T.</title>
        <authorList>
            <person name="Li X."/>
            <person name="Salam N."/>
            <person name="Li J.-L."/>
            <person name="Chen Y.-M."/>
            <person name="Yang Z.-W."/>
            <person name="Zhang L.-Y."/>
            <person name="Han M.-X."/>
            <person name="Xiao M."/>
            <person name="Li W.-J."/>
        </authorList>
    </citation>
    <scope>NUCLEOTIDE SEQUENCE [LARGE SCALE GENOMIC DNA]</scope>
    <source>
        <strain evidence="2">KCTC 52945</strain>
    </source>
</reference>
<evidence type="ECO:0008006" key="3">
    <source>
        <dbReference type="Google" id="ProtNLM"/>
    </source>
</evidence>
<comment type="caution">
    <text evidence="1">The sequence shown here is derived from an EMBL/GenBank/DDBJ whole genome shotgun (WGS) entry which is preliminary data.</text>
</comment>
<dbReference type="InterPro" id="IPR027417">
    <property type="entry name" value="P-loop_NTPase"/>
</dbReference>
<dbReference type="RefSeq" id="WP_111197724.1">
    <property type="nucleotide sequence ID" value="NZ_QKVK01000003.1"/>
</dbReference>
<dbReference type="SUPFAM" id="SSF52540">
    <property type="entry name" value="P-loop containing nucleoside triphosphate hydrolases"/>
    <property type="match status" value="1"/>
</dbReference>
<dbReference type="Gene3D" id="3.40.50.300">
    <property type="entry name" value="P-loop containing nucleotide triphosphate hydrolases"/>
    <property type="match status" value="2"/>
</dbReference>
<dbReference type="Proteomes" id="UP000248795">
    <property type="component" value="Unassembled WGS sequence"/>
</dbReference>
<dbReference type="EMBL" id="QKVK01000003">
    <property type="protein sequence ID" value="PZF77343.1"/>
    <property type="molecule type" value="Genomic_DNA"/>
</dbReference>
<dbReference type="InterPro" id="IPR005331">
    <property type="entry name" value="Sulfotransferase"/>
</dbReference>
<dbReference type="GO" id="GO:0008146">
    <property type="term" value="F:sulfotransferase activity"/>
    <property type="evidence" value="ECO:0007669"/>
    <property type="project" value="InterPro"/>
</dbReference>
<protein>
    <recommendedName>
        <fullName evidence="3">Sulfotransferase family protein</fullName>
    </recommendedName>
</protein>
<dbReference type="GO" id="GO:0016020">
    <property type="term" value="C:membrane"/>
    <property type="evidence" value="ECO:0007669"/>
    <property type="project" value="InterPro"/>
</dbReference>
<keyword evidence="2" id="KW-1185">Reference proteome</keyword>
<dbReference type="AlphaFoldDB" id="A0A2W2CAX9"/>